<dbReference type="Proteomes" id="UP001500466">
    <property type="component" value="Unassembled WGS sequence"/>
</dbReference>
<accession>A0ABP9HCY9</accession>
<keyword evidence="3" id="KW-1185">Reference proteome</keyword>
<sequence length="203" mass="21552">MSTTGDLHPPSPASRPHRIRWHLHRSVLRTRGQACHEVFAALALLLALALPALGFLAARVQLDNAEAHQRTVAAAIHPVPAVLQQNVYSVGGPWSGSDSVKATVTWTAADGTPHTGLADVRSVGHTGEPTTIWLDRAGQPAAPPSPHERLVVDAVGFGLATTFIGAGLLVALAAAESKLFMRLRKAAWARDWARTAPTWTRAA</sequence>
<evidence type="ECO:0008006" key="4">
    <source>
        <dbReference type="Google" id="ProtNLM"/>
    </source>
</evidence>
<dbReference type="InterPro" id="IPR039708">
    <property type="entry name" value="MT1774/Rv1733c-like"/>
</dbReference>
<organism evidence="2 3">
    <name type="scientific">Yinghuangia aomiensis</name>
    <dbReference type="NCBI Taxonomy" id="676205"/>
    <lineage>
        <taxon>Bacteria</taxon>
        <taxon>Bacillati</taxon>
        <taxon>Actinomycetota</taxon>
        <taxon>Actinomycetes</taxon>
        <taxon>Kitasatosporales</taxon>
        <taxon>Streptomycetaceae</taxon>
        <taxon>Yinghuangia</taxon>
    </lineage>
</organism>
<gene>
    <name evidence="2" type="ORF">GCM10023205_35770</name>
</gene>
<dbReference type="PANTHER" id="PTHR42305">
    <property type="entry name" value="MEMBRANE PROTEIN RV1733C-RELATED"/>
    <property type="match status" value="1"/>
</dbReference>
<name>A0ABP9HCY9_9ACTN</name>
<dbReference type="PANTHER" id="PTHR42305:SF1">
    <property type="entry name" value="MEMBRANE PROTEIN RV1733C-RELATED"/>
    <property type="match status" value="1"/>
</dbReference>
<feature type="transmembrane region" description="Helical" evidence="1">
    <location>
        <begin position="38"/>
        <end position="58"/>
    </location>
</feature>
<keyword evidence="1" id="KW-0472">Membrane</keyword>
<dbReference type="EMBL" id="BAABHS010000011">
    <property type="protein sequence ID" value="GAA4967651.1"/>
    <property type="molecule type" value="Genomic_DNA"/>
</dbReference>
<comment type="caution">
    <text evidence="2">The sequence shown here is derived from an EMBL/GenBank/DDBJ whole genome shotgun (WGS) entry which is preliminary data.</text>
</comment>
<evidence type="ECO:0000313" key="2">
    <source>
        <dbReference type="EMBL" id="GAA4967651.1"/>
    </source>
</evidence>
<proteinExistence type="predicted"/>
<feature type="transmembrane region" description="Helical" evidence="1">
    <location>
        <begin position="154"/>
        <end position="175"/>
    </location>
</feature>
<protein>
    <recommendedName>
        <fullName evidence="4">Transmembrane protein</fullName>
    </recommendedName>
</protein>
<evidence type="ECO:0000256" key="1">
    <source>
        <dbReference type="SAM" id="Phobius"/>
    </source>
</evidence>
<dbReference type="RefSeq" id="WP_345676503.1">
    <property type="nucleotide sequence ID" value="NZ_BAABHS010000011.1"/>
</dbReference>
<reference evidence="3" key="1">
    <citation type="journal article" date="2019" name="Int. J. Syst. Evol. Microbiol.">
        <title>The Global Catalogue of Microorganisms (GCM) 10K type strain sequencing project: providing services to taxonomists for standard genome sequencing and annotation.</title>
        <authorList>
            <consortium name="The Broad Institute Genomics Platform"/>
            <consortium name="The Broad Institute Genome Sequencing Center for Infectious Disease"/>
            <person name="Wu L."/>
            <person name="Ma J."/>
        </authorList>
    </citation>
    <scope>NUCLEOTIDE SEQUENCE [LARGE SCALE GENOMIC DNA]</scope>
    <source>
        <strain evidence="3">JCM 17986</strain>
    </source>
</reference>
<keyword evidence="1" id="KW-0812">Transmembrane</keyword>
<keyword evidence="1" id="KW-1133">Transmembrane helix</keyword>
<evidence type="ECO:0000313" key="3">
    <source>
        <dbReference type="Proteomes" id="UP001500466"/>
    </source>
</evidence>